<dbReference type="AlphaFoldDB" id="A0A8C6MQG4"/>
<feature type="region of interest" description="Disordered" evidence="1">
    <location>
        <begin position="1"/>
        <end position="26"/>
    </location>
</feature>
<feature type="region of interest" description="Disordered" evidence="1">
    <location>
        <begin position="129"/>
        <end position="169"/>
    </location>
</feature>
<dbReference type="Proteomes" id="UP000694415">
    <property type="component" value="Unplaced"/>
</dbReference>
<evidence type="ECO:0000256" key="1">
    <source>
        <dbReference type="SAM" id="MobiDB-lite"/>
    </source>
</evidence>
<feature type="region of interest" description="Disordered" evidence="1">
    <location>
        <begin position="65"/>
        <end position="112"/>
    </location>
</feature>
<protein>
    <submittedName>
        <fullName evidence="2">Uncharacterized protein</fullName>
    </submittedName>
</protein>
<feature type="compositionally biased region" description="Low complexity" evidence="1">
    <location>
        <begin position="1"/>
        <end position="24"/>
    </location>
</feature>
<dbReference type="GeneTree" id="ENSGT00920000150788"/>
<organism evidence="2 3">
    <name type="scientific">Mus spicilegus</name>
    <name type="common">Mound-building mouse</name>
    <dbReference type="NCBI Taxonomy" id="10103"/>
    <lineage>
        <taxon>Eukaryota</taxon>
        <taxon>Metazoa</taxon>
        <taxon>Chordata</taxon>
        <taxon>Craniata</taxon>
        <taxon>Vertebrata</taxon>
        <taxon>Euteleostomi</taxon>
        <taxon>Mammalia</taxon>
        <taxon>Eutheria</taxon>
        <taxon>Euarchontoglires</taxon>
        <taxon>Glires</taxon>
        <taxon>Rodentia</taxon>
        <taxon>Myomorpha</taxon>
        <taxon>Muroidea</taxon>
        <taxon>Muridae</taxon>
        <taxon>Murinae</taxon>
        <taxon>Mus</taxon>
        <taxon>Mus</taxon>
    </lineage>
</organism>
<evidence type="ECO:0000313" key="2">
    <source>
        <dbReference type="Ensembl" id="ENSMSIP00000005153.1"/>
    </source>
</evidence>
<name>A0A8C6MQG4_MUSSI</name>
<reference evidence="2" key="2">
    <citation type="submission" date="2025-09" db="UniProtKB">
        <authorList>
            <consortium name="Ensembl"/>
        </authorList>
    </citation>
    <scope>IDENTIFICATION</scope>
</reference>
<dbReference type="Ensembl" id="ENSMSIT00000006528.1">
    <property type="protein sequence ID" value="ENSMSIP00000005153.1"/>
    <property type="gene ID" value="ENSMSIG00000004686.1"/>
</dbReference>
<keyword evidence="3" id="KW-1185">Reference proteome</keyword>
<proteinExistence type="predicted"/>
<sequence>MGISLYSSTPSHSSNTGSASLASSCEETERREGLTFMESWERGLEGKEKRVRGAYTFHFSLSEDSGKYHHAQRHCEDEDEGEGQGSGCGHDCPKQGQAEQLQGSEQVHPHGPNLEAEMRCHSLAHDSECVGMSDRADSGSGQPRQAKEGTDATHGYNEQQVEMEARALL</sequence>
<reference evidence="2" key="1">
    <citation type="submission" date="2025-08" db="UniProtKB">
        <authorList>
            <consortium name="Ensembl"/>
        </authorList>
    </citation>
    <scope>IDENTIFICATION</scope>
</reference>
<evidence type="ECO:0000313" key="3">
    <source>
        <dbReference type="Proteomes" id="UP000694415"/>
    </source>
</evidence>
<accession>A0A8C6MQG4</accession>